<feature type="compositionally biased region" description="Gly residues" evidence="1">
    <location>
        <begin position="539"/>
        <end position="548"/>
    </location>
</feature>
<gene>
    <name evidence="2" type="ORF">Plil01_000371900</name>
</gene>
<feature type="region of interest" description="Disordered" evidence="1">
    <location>
        <begin position="713"/>
        <end position="740"/>
    </location>
</feature>
<feature type="compositionally biased region" description="Basic and acidic residues" evidence="1">
    <location>
        <begin position="614"/>
        <end position="626"/>
    </location>
</feature>
<dbReference type="AlphaFoldDB" id="A0A9W6TH73"/>
<name>A0A9W6TH73_9STRA</name>
<reference evidence="2" key="1">
    <citation type="submission" date="2023-04" db="EMBL/GenBank/DDBJ databases">
        <title>Phytophthora lilii NBRC 32176.</title>
        <authorList>
            <person name="Ichikawa N."/>
            <person name="Sato H."/>
            <person name="Tonouchi N."/>
        </authorList>
    </citation>
    <scope>NUCLEOTIDE SEQUENCE</scope>
    <source>
        <strain evidence="2">NBRC 32176</strain>
    </source>
</reference>
<evidence type="ECO:0000313" key="3">
    <source>
        <dbReference type="Proteomes" id="UP001165083"/>
    </source>
</evidence>
<sequence>MDRTRIEDGIKQLAKRLVGGSVNPEAYDIDEALDHLEDVRKYLVWSVRGSSSNQKAKKNIVVLGASGAGTSTVVSLLFRKGRVVVSHERYLPVLCAVPPLPGVNIRSGSVSTTLLPALNHVELNGRTFAVWDMPGSQDTRGPFVELVVHYIYQWMLENDLPLHFIIVTPPLHERSQQDKLEHTINSSLIRGDNAVLVYTKCGVDFNPESTAGLDIHETKRSIRSFYLPAPGGSDPDGHDYSRQYSGHVQNILAALGSLRSHEVTYSEILPPAAQLLLNQITTTCIKSVQDKLSACFLDLYNWNSFRETYEEVCETLNQLTGADVVDLQTAVNVLVRLVPTKSDFVRKDPEFICAWGRLSLVETLSRRSTHRSVADWLNPQAVHVLEEAKANLLELKRVVVTYSHREDLGETLIIAAFRLKLSEKLESIQEFVKKREQKIKSVATIPNVILVGYETLEVDVGIKMWGNLAFLGHLIEVTVPAEINLSATGKAECAQRHNNYPGKDGIHGTPGLPGGNLVVFCAELSDSDNKLSQTVSCGQEGGDAQNGGDGKHGVDSKYGEMDFKHAVQREIDHGLLIEDETATPQTLQGGLQLVKSKVYKSPLVGRTYGTPELQELKLKKSSEPGSKRTPAGSGGQGGAGGKGGKIRILNCEDTLWDARGLPGQKGSDGLSGEASRDGYGSPSFTAIVQQWYNRGGWFGTSTAEPTIKIKAEPKKPEDRPKVIKSKPIHGNGPPAVTNSGLSHTFVGSTYSRLQDLLEREIPHCDFSKLHAKVAYTEES</sequence>
<feature type="region of interest" description="Disordered" evidence="1">
    <location>
        <begin position="610"/>
        <end position="644"/>
    </location>
</feature>
<dbReference type="OrthoDB" id="125138at2759"/>
<dbReference type="Gene3D" id="3.40.50.300">
    <property type="entry name" value="P-loop containing nucleotide triphosphate hydrolases"/>
    <property type="match status" value="1"/>
</dbReference>
<protein>
    <submittedName>
        <fullName evidence="2">Unnamed protein product</fullName>
    </submittedName>
</protein>
<organism evidence="2 3">
    <name type="scientific">Phytophthora lilii</name>
    <dbReference type="NCBI Taxonomy" id="2077276"/>
    <lineage>
        <taxon>Eukaryota</taxon>
        <taxon>Sar</taxon>
        <taxon>Stramenopiles</taxon>
        <taxon>Oomycota</taxon>
        <taxon>Peronosporomycetes</taxon>
        <taxon>Peronosporales</taxon>
        <taxon>Peronosporaceae</taxon>
        <taxon>Phytophthora</taxon>
    </lineage>
</organism>
<comment type="caution">
    <text evidence="2">The sequence shown here is derived from an EMBL/GenBank/DDBJ whole genome shotgun (WGS) entry which is preliminary data.</text>
</comment>
<evidence type="ECO:0000256" key="1">
    <source>
        <dbReference type="SAM" id="MobiDB-lite"/>
    </source>
</evidence>
<feature type="compositionally biased region" description="Gly residues" evidence="1">
    <location>
        <begin position="632"/>
        <end position="643"/>
    </location>
</feature>
<proteinExistence type="predicted"/>
<dbReference type="EMBL" id="BSXW01000147">
    <property type="protein sequence ID" value="GMF13221.1"/>
    <property type="molecule type" value="Genomic_DNA"/>
</dbReference>
<accession>A0A9W6TH73</accession>
<feature type="region of interest" description="Disordered" evidence="1">
    <location>
        <begin position="532"/>
        <end position="557"/>
    </location>
</feature>
<evidence type="ECO:0000313" key="2">
    <source>
        <dbReference type="EMBL" id="GMF13221.1"/>
    </source>
</evidence>
<keyword evidence="3" id="KW-1185">Reference proteome</keyword>
<dbReference type="Proteomes" id="UP001165083">
    <property type="component" value="Unassembled WGS sequence"/>
</dbReference>
<feature type="region of interest" description="Disordered" evidence="1">
    <location>
        <begin position="659"/>
        <end position="678"/>
    </location>
</feature>
<dbReference type="SUPFAM" id="SSF52540">
    <property type="entry name" value="P-loop containing nucleoside triphosphate hydrolases"/>
    <property type="match status" value="1"/>
</dbReference>
<dbReference type="InterPro" id="IPR027417">
    <property type="entry name" value="P-loop_NTPase"/>
</dbReference>